<keyword evidence="10" id="KW-1185">Reference proteome</keyword>
<evidence type="ECO:0000256" key="2">
    <source>
        <dbReference type="ARBA" id="ARBA00006464"/>
    </source>
</evidence>
<feature type="transmembrane region" description="Helical" evidence="7">
    <location>
        <begin position="133"/>
        <end position="154"/>
    </location>
</feature>
<evidence type="ECO:0000313" key="9">
    <source>
        <dbReference type="EMBL" id="KPV52634.1"/>
    </source>
</evidence>
<evidence type="ECO:0000256" key="1">
    <source>
        <dbReference type="ARBA" id="ARBA00004141"/>
    </source>
</evidence>
<dbReference type="InterPro" id="IPR003362">
    <property type="entry name" value="Bact_transf"/>
</dbReference>
<keyword evidence="4 7" id="KW-0812">Transmembrane</keyword>
<evidence type="ECO:0000259" key="8">
    <source>
        <dbReference type="Pfam" id="PF02397"/>
    </source>
</evidence>
<dbReference type="Proteomes" id="UP000050509">
    <property type="component" value="Unassembled WGS sequence"/>
</dbReference>
<feature type="domain" description="Bacterial sugar transferase" evidence="8">
    <location>
        <begin position="303"/>
        <end position="490"/>
    </location>
</feature>
<feature type="transmembrane region" description="Helical" evidence="7">
    <location>
        <begin position="106"/>
        <end position="127"/>
    </location>
</feature>
<evidence type="ECO:0000256" key="3">
    <source>
        <dbReference type="ARBA" id="ARBA00022679"/>
    </source>
</evidence>
<organism evidence="9 10">
    <name type="scientific">Kouleothrix aurantiaca</name>
    <dbReference type="NCBI Taxonomy" id="186479"/>
    <lineage>
        <taxon>Bacteria</taxon>
        <taxon>Bacillati</taxon>
        <taxon>Chloroflexota</taxon>
        <taxon>Chloroflexia</taxon>
        <taxon>Chloroflexales</taxon>
        <taxon>Roseiflexineae</taxon>
        <taxon>Roseiflexaceae</taxon>
        <taxon>Kouleothrix</taxon>
    </lineage>
</organism>
<evidence type="ECO:0000256" key="7">
    <source>
        <dbReference type="SAM" id="Phobius"/>
    </source>
</evidence>
<dbReference type="NCBIfam" id="TIGR03025">
    <property type="entry name" value="EPS_sugtrans"/>
    <property type="match status" value="1"/>
</dbReference>
<comment type="subcellular location">
    <subcellularLocation>
        <location evidence="1">Membrane</location>
        <topology evidence="1">Multi-pass membrane protein</topology>
    </subcellularLocation>
</comment>
<evidence type="ECO:0000313" key="10">
    <source>
        <dbReference type="Proteomes" id="UP000050509"/>
    </source>
</evidence>
<gene>
    <name evidence="9" type="ORF">SE17_14305</name>
</gene>
<evidence type="ECO:0000256" key="5">
    <source>
        <dbReference type="ARBA" id="ARBA00022989"/>
    </source>
</evidence>
<evidence type="ECO:0000256" key="4">
    <source>
        <dbReference type="ARBA" id="ARBA00022692"/>
    </source>
</evidence>
<feature type="transmembrane region" description="Helical" evidence="7">
    <location>
        <begin position="305"/>
        <end position="329"/>
    </location>
</feature>
<dbReference type="PANTHER" id="PTHR30576">
    <property type="entry name" value="COLANIC BIOSYNTHESIS UDP-GLUCOSE LIPID CARRIER TRANSFERASE"/>
    <property type="match status" value="1"/>
</dbReference>
<dbReference type="AlphaFoldDB" id="A0A0P9FHN3"/>
<accession>A0A0P9FHN3</accession>
<dbReference type="InterPro" id="IPR036291">
    <property type="entry name" value="NAD(P)-bd_dom_sf"/>
</dbReference>
<feature type="transmembrane region" description="Helical" evidence="7">
    <location>
        <begin position="73"/>
        <end position="94"/>
    </location>
</feature>
<evidence type="ECO:0000256" key="6">
    <source>
        <dbReference type="ARBA" id="ARBA00023136"/>
    </source>
</evidence>
<comment type="similarity">
    <text evidence="2">Belongs to the bacterial sugar transferase family.</text>
</comment>
<dbReference type="Pfam" id="PF02397">
    <property type="entry name" value="Bac_transf"/>
    <property type="match status" value="1"/>
</dbReference>
<proteinExistence type="inferred from homology"/>
<dbReference type="GO" id="GO:0016780">
    <property type="term" value="F:phosphotransferase activity, for other substituted phosphate groups"/>
    <property type="evidence" value="ECO:0007669"/>
    <property type="project" value="TreeGrafter"/>
</dbReference>
<keyword evidence="5 7" id="KW-1133">Transmembrane helix</keyword>
<dbReference type="Gene3D" id="3.40.50.720">
    <property type="entry name" value="NAD(P)-binding Rossmann-like Domain"/>
    <property type="match status" value="1"/>
</dbReference>
<protein>
    <submittedName>
        <fullName evidence="9">UDP-phosphate galactose phosphotransferase</fullName>
    </submittedName>
</protein>
<keyword evidence="6 7" id="KW-0472">Membrane</keyword>
<dbReference type="PANTHER" id="PTHR30576:SF10">
    <property type="entry name" value="SLL5057 PROTEIN"/>
    <property type="match status" value="1"/>
</dbReference>
<name>A0A0P9FHN3_9CHLR</name>
<sequence length="496" mass="56358">MLPPSQTALYPARPSSFWQRNRASMALATLDAFLIFLSFGLAYWLRYEVRWPAPFNRIIQEVLTVNSVPFDNFLPYVALLTGSLLALFAMKGVYRLPRNAGLLDHLGPIISASTTGIALVVLFTIIQRPLYSRLIYALAWVIIIVSIGVSRATLINIRRWRWTHGVGRERVLVVGGTGLGRQVMDSIVAQTFLGYSLVGYLEDRDLPRTERRDGHFRYLGVVQQLEGVLQSQPVSLVIIALPFWEHHRLPEIVRLCRAAQIEFRVVPDLFELSFDRVNVLNLSGIPLIGLKELSLKGWNLVFKRAIDLTIIALAAPILLPLVGVLVWAIRRDSPGPAIFKQSRIGRGGKPFTVYKFRTMVVDAEDRKAELAQFNEADGPIFKMRNDPRMTRFGGFLRRTSLDELPQLWNVLRDEMSLVGPRPQLPEEVSQYEEWHYRRLEVKPGMTGLWQVLGRSDTSYDEMVRLDIYYAENWSPGMDVRILLETVPAVLSGKGAY</sequence>
<dbReference type="Pfam" id="PF13727">
    <property type="entry name" value="CoA_binding_3"/>
    <property type="match status" value="1"/>
</dbReference>
<feature type="transmembrane region" description="Helical" evidence="7">
    <location>
        <begin position="23"/>
        <end position="45"/>
    </location>
</feature>
<reference evidence="9 10" key="1">
    <citation type="submission" date="2015-09" db="EMBL/GenBank/DDBJ databases">
        <title>Draft genome sequence of Kouleothrix aurantiaca JCM 19913.</title>
        <authorList>
            <person name="Hemp J."/>
        </authorList>
    </citation>
    <scope>NUCLEOTIDE SEQUENCE [LARGE SCALE GENOMIC DNA]</scope>
    <source>
        <strain evidence="9 10">COM-B</strain>
    </source>
</reference>
<keyword evidence="3 9" id="KW-0808">Transferase</keyword>
<dbReference type="GO" id="GO:0016020">
    <property type="term" value="C:membrane"/>
    <property type="evidence" value="ECO:0007669"/>
    <property type="project" value="UniProtKB-SubCell"/>
</dbReference>
<dbReference type="EMBL" id="LJCR01000479">
    <property type="protein sequence ID" value="KPV52634.1"/>
    <property type="molecule type" value="Genomic_DNA"/>
</dbReference>
<comment type="caution">
    <text evidence="9">The sequence shown here is derived from an EMBL/GenBank/DDBJ whole genome shotgun (WGS) entry which is preliminary data.</text>
</comment>
<dbReference type="SUPFAM" id="SSF51735">
    <property type="entry name" value="NAD(P)-binding Rossmann-fold domains"/>
    <property type="match status" value="1"/>
</dbReference>
<dbReference type="InterPro" id="IPR017475">
    <property type="entry name" value="EPS_sugar_tfrase"/>
</dbReference>